<dbReference type="InterPro" id="IPR000629">
    <property type="entry name" value="RNA-helicase_DEAD-box_CS"/>
</dbReference>
<evidence type="ECO:0000256" key="6">
    <source>
        <dbReference type="ARBA" id="ARBA00022884"/>
    </source>
</evidence>
<accession>A0AAD5EGF8</accession>
<evidence type="ECO:0000259" key="12">
    <source>
        <dbReference type="PROSITE" id="PS51195"/>
    </source>
</evidence>
<dbReference type="PANTHER" id="PTHR47959:SF1">
    <property type="entry name" value="ATP-DEPENDENT RNA HELICASE DBPA"/>
    <property type="match status" value="1"/>
</dbReference>
<comment type="caution">
    <text evidence="13">The sequence shown here is derived from an EMBL/GenBank/DDBJ whole genome shotgun (WGS) entry which is preliminary data.</text>
</comment>
<keyword evidence="4 9" id="KW-0347">Helicase</keyword>
<evidence type="ECO:0000256" key="4">
    <source>
        <dbReference type="ARBA" id="ARBA00022806"/>
    </source>
</evidence>
<dbReference type="SMART" id="SM00487">
    <property type="entry name" value="DEXDc"/>
    <property type="match status" value="1"/>
</dbReference>
<reference evidence="13" key="2">
    <citation type="journal article" date="2022" name="Proc. Natl. Acad. Sci. U.S.A.">
        <title>Diploid-dominant life cycles characterize the early evolution of Fungi.</title>
        <authorList>
            <person name="Amses K.R."/>
            <person name="Simmons D.R."/>
            <person name="Longcore J.E."/>
            <person name="Mondo S.J."/>
            <person name="Seto K."/>
            <person name="Jeronimo G.H."/>
            <person name="Bonds A.E."/>
            <person name="Quandt C.A."/>
            <person name="Davis W.J."/>
            <person name="Chang Y."/>
            <person name="Federici B.A."/>
            <person name="Kuo A."/>
            <person name="LaButti K."/>
            <person name="Pangilinan J."/>
            <person name="Andreopoulos W."/>
            <person name="Tritt A."/>
            <person name="Riley R."/>
            <person name="Hundley H."/>
            <person name="Johnson J."/>
            <person name="Lipzen A."/>
            <person name="Barry K."/>
            <person name="Lang B.F."/>
            <person name="Cuomo C.A."/>
            <person name="Buchler N.E."/>
            <person name="Grigoriev I.V."/>
            <person name="Spatafora J.W."/>
            <person name="Stajich J.E."/>
            <person name="James T.Y."/>
        </authorList>
    </citation>
    <scope>NUCLEOTIDE SEQUENCE</scope>
    <source>
        <strain evidence="13">AG</strain>
    </source>
</reference>
<feature type="domain" description="Helicase ATP-binding" evidence="10">
    <location>
        <begin position="44"/>
        <end position="214"/>
    </location>
</feature>
<name>A0AAD5EGF8_UMBRA</name>
<dbReference type="EC" id="3.6.4.13" evidence="1"/>
<evidence type="ECO:0000256" key="5">
    <source>
        <dbReference type="ARBA" id="ARBA00022840"/>
    </source>
</evidence>
<dbReference type="GeneID" id="75911305"/>
<dbReference type="Pfam" id="PF00271">
    <property type="entry name" value="Helicase_C"/>
    <property type="match status" value="1"/>
</dbReference>
<evidence type="ECO:0000256" key="2">
    <source>
        <dbReference type="ARBA" id="ARBA00022741"/>
    </source>
</evidence>
<proteinExistence type="inferred from homology"/>
<keyword evidence="2 9" id="KW-0547">Nucleotide-binding</keyword>
<feature type="domain" description="DEAD-box RNA helicase Q" evidence="12">
    <location>
        <begin position="13"/>
        <end position="41"/>
    </location>
</feature>
<evidence type="ECO:0000313" key="13">
    <source>
        <dbReference type="EMBL" id="KAI8583268.1"/>
    </source>
</evidence>
<evidence type="ECO:0000259" key="10">
    <source>
        <dbReference type="PROSITE" id="PS51192"/>
    </source>
</evidence>
<dbReference type="GO" id="GO:0003724">
    <property type="term" value="F:RNA helicase activity"/>
    <property type="evidence" value="ECO:0007669"/>
    <property type="project" value="UniProtKB-EC"/>
</dbReference>
<evidence type="ECO:0000256" key="8">
    <source>
        <dbReference type="PROSITE-ProRule" id="PRU00552"/>
    </source>
</evidence>
<evidence type="ECO:0000256" key="3">
    <source>
        <dbReference type="ARBA" id="ARBA00022801"/>
    </source>
</evidence>
<keyword evidence="6" id="KW-0694">RNA-binding</keyword>
<dbReference type="CDD" id="cd18787">
    <property type="entry name" value="SF2_C_DEAD"/>
    <property type="match status" value="1"/>
</dbReference>
<comment type="catalytic activity">
    <reaction evidence="7">
        <text>ATP + H2O = ADP + phosphate + H(+)</text>
        <dbReference type="Rhea" id="RHEA:13065"/>
        <dbReference type="ChEBI" id="CHEBI:15377"/>
        <dbReference type="ChEBI" id="CHEBI:15378"/>
        <dbReference type="ChEBI" id="CHEBI:30616"/>
        <dbReference type="ChEBI" id="CHEBI:43474"/>
        <dbReference type="ChEBI" id="CHEBI:456216"/>
        <dbReference type="EC" id="3.6.4.13"/>
    </reaction>
</comment>
<dbReference type="Pfam" id="PF00270">
    <property type="entry name" value="DEAD"/>
    <property type="match status" value="1"/>
</dbReference>
<evidence type="ECO:0000256" key="1">
    <source>
        <dbReference type="ARBA" id="ARBA00012552"/>
    </source>
</evidence>
<evidence type="ECO:0000259" key="11">
    <source>
        <dbReference type="PROSITE" id="PS51194"/>
    </source>
</evidence>
<gene>
    <name evidence="13" type="ORF">K450DRAFT_222780</name>
</gene>
<dbReference type="InterPro" id="IPR027417">
    <property type="entry name" value="P-loop_NTPase"/>
</dbReference>
<feature type="domain" description="Helicase C-terminal" evidence="11">
    <location>
        <begin position="254"/>
        <end position="378"/>
    </location>
</feature>
<evidence type="ECO:0000256" key="7">
    <source>
        <dbReference type="ARBA" id="ARBA00047984"/>
    </source>
</evidence>
<dbReference type="RefSeq" id="XP_051448272.1">
    <property type="nucleotide sequence ID" value="XM_051585957.1"/>
</dbReference>
<reference evidence="13" key="1">
    <citation type="submission" date="2021-06" db="EMBL/GenBank/DDBJ databases">
        <authorList>
            <consortium name="DOE Joint Genome Institute"/>
            <person name="Mondo S.J."/>
            <person name="Amses K.R."/>
            <person name="Simmons D.R."/>
            <person name="Longcore J.E."/>
            <person name="Seto K."/>
            <person name="Alves G.H."/>
            <person name="Bonds A.E."/>
            <person name="Quandt C.A."/>
            <person name="Davis W.J."/>
            <person name="Chang Y."/>
            <person name="Letcher P.M."/>
            <person name="Powell M.J."/>
            <person name="Kuo A."/>
            <person name="Labutti K."/>
            <person name="Pangilinan J."/>
            <person name="Andreopoulos W."/>
            <person name="Tritt A."/>
            <person name="Riley R."/>
            <person name="Hundley H."/>
            <person name="Johnson J."/>
            <person name="Lipzen A."/>
            <person name="Barry K."/>
            <person name="Berbee M.L."/>
            <person name="Buchler N.E."/>
            <person name="Grigoriev I.V."/>
            <person name="Spatafora J.W."/>
            <person name="Stajich J.E."/>
            <person name="James T.Y."/>
        </authorList>
    </citation>
    <scope>NUCLEOTIDE SEQUENCE</scope>
    <source>
        <strain evidence="13">AG</strain>
    </source>
</reference>
<dbReference type="Proteomes" id="UP001206595">
    <property type="component" value="Unassembled WGS sequence"/>
</dbReference>
<dbReference type="GO" id="GO:0005829">
    <property type="term" value="C:cytosol"/>
    <property type="evidence" value="ECO:0007669"/>
    <property type="project" value="TreeGrafter"/>
</dbReference>
<dbReference type="InterPro" id="IPR014001">
    <property type="entry name" value="Helicase_ATP-bd"/>
</dbReference>
<dbReference type="SMART" id="SM00490">
    <property type="entry name" value="HELICc"/>
    <property type="match status" value="1"/>
</dbReference>
<dbReference type="PROSITE" id="PS51192">
    <property type="entry name" value="HELICASE_ATP_BIND_1"/>
    <property type="match status" value="1"/>
</dbReference>
<dbReference type="PROSITE" id="PS00039">
    <property type="entry name" value="DEAD_ATP_HELICASE"/>
    <property type="match status" value="1"/>
</dbReference>
<evidence type="ECO:0000313" key="14">
    <source>
        <dbReference type="Proteomes" id="UP001206595"/>
    </source>
</evidence>
<dbReference type="InterPro" id="IPR050079">
    <property type="entry name" value="DEAD_box_RNA_helicase"/>
</dbReference>
<keyword evidence="5 9" id="KW-0067">ATP-binding</keyword>
<organism evidence="13 14">
    <name type="scientific">Umbelopsis ramanniana AG</name>
    <dbReference type="NCBI Taxonomy" id="1314678"/>
    <lineage>
        <taxon>Eukaryota</taxon>
        <taxon>Fungi</taxon>
        <taxon>Fungi incertae sedis</taxon>
        <taxon>Mucoromycota</taxon>
        <taxon>Mucoromycotina</taxon>
        <taxon>Umbelopsidomycetes</taxon>
        <taxon>Umbelopsidales</taxon>
        <taxon>Umbelopsidaceae</taxon>
        <taxon>Umbelopsis</taxon>
    </lineage>
</organism>
<dbReference type="SUPFAM" id="SSF52540">
    <property type="entry name" value="P-loop containing nucleoside triphosphate hydrolases"/>
    <property type="match status" value="1"/>
</dbReference>
<dbReference type="GO" id="GO:0016787">
    <property type="term" value="F:hydrolase activity"/>
    <property type="evidence" value="ECO:0007669"/>
    <property type="project" value="UniProtKB-KW"/>
</dbReference>
<comment type="similarity">
    <text evidence="9">Belongs to the DEAD box helicase family.</text>
</comment>
<sequence>MKRSRDVTIEEDVEFDALISNKDLLKGVKASGYERPSPIQLKAIPLGRLGVDLIAQAKSGTGKTVVFGSIALEGIDLSVLDPQVLIVAPTREIAVQITEVLRVLGAYMPKFQCQVFIGGLSVRSDAGKLSRCHVAVGTPGRIMALIQQNKLRMSKIKLAVLDEADKMIGGDFYAQTKYILDKLPAQKQVIAFSATFDDALYDLLSKYMNNPQKVVLTTDAPVLEGVQQYNVPVTIDEVDSALLQIHLYEQKFKAAVDLLEKIPFYQCIVFLNHRGRAVDLTQFLNTNGWKSCHISSGISQQQRLEVMQKARKFRIRVLICSDLIARGIDIDRVNLVINLDFPKDVETYLHRVGRTGRFGNRLTYCTPSLAHFSHILYS</sequence>
<dbReference type="AlphaFoldDB" id="A0AAD5EGF8"/>
<dbReference type="PROSITE" id="PS51194">
    <property type="entry name" value="HELICASE_CTER"/>
    <property type="match status" value="1"/>
</dbReference>
<dbReference type="PROSITE" id="PS51195">
    <property type="entry name" value="Q_MOTIF"/>
    <property type="match status" value="1"/>
</dbReference>
<dbReference type="GO" id="GO:0005524">
    <property type="term" value="F:ATP binding"/>
    <property type="evidence" value="ECO:0007669"/>
    <property type="project" value="UniProtKB-KW"/>
</dbReference>
<dbReference type="InterPro" id="IPR011545">
    <property type="entry name" value="DEAD/DEAH_box_helicase_dom"/>
</dbReference>
<keyword evidence="14" id="KW-1185">Reference proteome</keyword>
<dbReference type="InterPro" id="IPR014014">
    <property type="entry name" value="RNA_helicase_DEAD_Q_motif"/>
</dbReference>
<keyword evidence="3 9" id="KW-0378">Hydrolase</keyword>
<dbReference type="Gene3D" id="3.40.50.300">
    <property type="entry name" value="P-loop containing nucleotide triphosphate hydrolases"/>
    <property type="match status" value="2"/>
</dbReference>
<dbReference type="EMBL" id="MU620896">
    <property type="protein sequence ID" value="KAI8583268.1"/>
    <property type="molecule type" value="Genomic_DNA"/>
</dbReference>
<dbReference type="InterPro" id="IPR001650">
    <property type="entry name" value="Helicase_C-like"/>
</dbReference>
<dbReference type="GO" id="GO:0003723">
    <property type="term" value="F:RNA binding"/>
    <property type="evidence" value="ECO:0007669"/>
    <property type="project" value="UniProtKB-KW"/>
</dbReference>
<evidence type="ECO:0000256" key="9">
    <source>
        <dbReference type="RuleBase" id="RU000492"/>
    </source>
</evidence>
<protein>
    <recommendedName>
        <fullName evidence="1">RNA helicase</fullName>
        <ecNumber evidence="1">3.6.4.13</ecNumber>
    </recommendedName>
</protein>
<dbReference type="PANTHER" id="PTHR47959">
    <property type="entry name" value="ATP-DEPENDENT RNA HELICASE RHLE-RELATED"/>
    <property type="match status" value="1"/>
</dbReference>
<feature type="short sequence motif" description="Q motif" evidence="8">
    <location>
        <begin position="13"/>
        <end position="41"/>
    </location>
</feature>